<organism evidence="4 5">
    <name type="scientific">Rouxiella silvae</name>
    <dbReference type="NCBI Taxonomy" id="1646373"/>
    <lineage>
        <taxon>Bacteria</taxon>
        <taxon>Pseudomonadati</taxon>
        <taxon>Pseudomonadota</taxon>
        <taxon>Gammaproteobacteria</taxon>
        <taxon>Enterobacterales</taxon>
        <taxon>Yersiniaceae</taxon>
        <taxon>Rouxiella</taxon>
    </lineage>
</organism>
<dbReference type="Proteomes" id="UP000192722">
    <property type="component" value="Unassembled WGS sequence"/>
</dbReference>
<evidence type="ECO:0000256" key="2">
    <source>
        <dbReference type="SAM" id="MobiDB-lite"/>
    </source>
</evidence>
<dbReference type="InterPro" id="IPR005220">
    <property type="entry name" value="CarO-like"/>
</dbReference>
<evidence type="ECO:0000313" key="5">
    <source>
        <dbReference type="Proteomes" id="UP000192722"/>
    </source>
</evidence>
<feature type="chain" id="PRO_5046797336" evidence="3">
    <location>
        <begin position="21"/>
        <end position="130"/>
    </location>
</feature>
<dbReference type="NCBIfam" id="TIGR00156">
    <property type="entry name" value="YgiW/YdeI family stress tolerance OB fold protein"/>
    <property type="match status" value="1"/>
</dbReference>
<accession>A0ABX3U0X2</accession>
<dbReference type="NCBIfam" id="NF033674">
    <property type="entry name" value="stress_OB_fold"/>
    <property type="match status" value="1"/>
</dbReference>
<evidence type="ECO:0000256" key="1">
    <source>
        <dbReference type="ARBA" id="ARBA00022729"/>
    </source>
</evidence>
<protein>
    <submittedName>
        <fullName evidence="4">TIGR00156 family protein</fullName>
    </submittedName>
</protein>
<feature type="signal peptide" evidence="3">
    <location>
        <begin position="1"/>
        <end position="20"/>
    </location>
</feature>
<dbReference type="InterPro" id="IPR036700">
    <property type="entry name" value="BOBF_sf"/>
</dbReference>
<keyword evidence="5" id="KW-1185">Reference proteome</keyword>
<dbReference type="PANTHER" id="PTHR36571">
    <property type="entry name" value="PROTEIN YGIW"/>
    <property type="match status" value="1"/>
</dbReference>
<dbReference type="EMBL" id="MRWD01000027">
    <property type="protein sequence ID" value="ORJ20917.1"/>
    <property type="molecule type" value="Genomic_DNA"/>
</dbReference>
<comment type="caution">
    <text evidence="4">The sequence shown here is derived from an EMBL/GenBank/DDBJ whole genome shotgun (WGS) entry which is preliminary data.</text>
</comment>
<keyword evidence="1 3" id="KW-0732">Signal</keyword>
<dbReference type="Gene3D" id="2.40.50.200">
    <property type="entry name" value="Bacterial OB-fold"/>
    <property type="match status" value="1"/>
</dbReference>
<feature type="region of interest" description="Disordered" evidence="2">
    <location>
        <begin position="22"/>
        <end position="43"/>
    </location>
</feature>
<evidence type="ECO:0000256" key="3">
    <source>
        <dbReference type="SAM" id="SignalP"/>
    </source>
</evidence>
<evidence type="ECO:0000313" key="4">
    <source>
        <dbReference type="EMBL" id="ORJ20917.1"/>
    </source>
</evidence>
<dbReference type="PANTHER" id="PTHR36571:SF1">
    <property type="entry name" value="PROTEIN YGIW"/>
    <property type="match status" value="1"/>
</dbReference>
<name>A0ABX3U0X2_9GAMM</name>
<reference evidence="4 5" key="1">
    <citation type="journal article" date="2017" name="Int. J. Syst. Evol. Microbiol.">
        <title>Rouxiella badensis sp. nov. and Rouxiella silvae sp. nov. isolated from peat bog soil in Germany and emendation of the genus description.</title>
        <authorList>
            <person name="Le Fleche-Mateos A."/>
            <person name="Kugler J.H."/>
            <person name="Hansen S.H."/>
            <person name="Syldatk C."/>
            <person name="Hausmann R."/>
            <person name="Lomprez F."/>
            <person name="Vandenbogaert M."/>
            <person name="Manuguerra J.C."/>
            <person name="Grimont P.A."/>
        </authorList>
    </citation>
    <scope>NUCLEOTIDE SEQUENCE [LARGE SCALE GENOMIC DNA]</scope>
    <source>
        <strain evidence="4 5">213</strain>
    </source>
</reference>
<proteinExistence type="predicted"/>
<sequence length="130" mass="14380">MMKKIALASLIALSTLPALAQSSGGFSDPNAPQVQQKGGFSGDSTALSSIKDVKTMKDDQWVMLEGHIDKRTGDEKYIFRDATGTLTAEIDDKRWNGQNVTPKDKVRLEGKIDKDWNSEEIDVKRVNIIN</sequence>
<dbReference type="Pfam" id="PF04076">
    <property type="entry name" value="BOF"/>
    <property type="match status" value="1"/>
</dbReference>
<dbReference type="InterPro" id="IPR016052">
    <property type="entry name" value="YgiW/YdeI"/>
</dbReference>
<dbReference type="SUPFAM" id="SSF101756">
    <property type="entry name" value="Hypothetical protein YgiW"/>
    <property type="match status" value="1"/>
</dbReference>
<gene>
    <name evidence="4" type="ORF">BS639_12600</name>
</gene>